<evidence type="ECO:0000313" key="6">
    <source>
        <dbReference type="Proteomes" id="UP000036513"/>
    </source>
</evidence>
<evidence type="ECO:0000256" key="3">
    <source>
        <dbReference type="SAM" id="Phobius"/>
    </source>
</evidence>
<comment type="caution">
    <text evidence="5">The sequence shown here is derived from an EMBL/GenBank/DDBJ whole genome shotgun (WGS) entry which is preliminary data.</text>
</comment>
<dbReference type="STRING" id="37916.MCHLDSM_06507"/>
<comment type="similarity">
    <text evidence="1">Belongs to the UPF0337 (CsbD) family.</text>
</comment>
<dbReference type="Gene3D" id="1.10.1470.10">
    <property type="entry name" value="YjbJ"/>
    <property type="match status" value="1"/>
</dbReference>
<dbReference type="Pfam" id="PF05532">
    <property type="entry name" value="CsbD"/>
    <property type="match status" value="1"/>
</dbReference>
<feature type="region of interest" description="Disordered" evidence="2">
    <location>
        <begin position="1"/>
        <end position="45"/>
    </location>
</feature>
<evidence type="ECO:0000256" key="1">
    <source>
        <dbReference type="ARBA" id="ARBA00009129"/>
    </source>
</evidence>
<evidence type="ECO:0000256" key="2">
    <source>
        <dbReference type="SAM" id="MobiDB-lite"/>
    </source>
</evidence>
<protein>
    <submittedName>
        <fullName evidence="5">CsbD-like protein</fullName>
    </submittedName>
</protein>
<keyword evidence="3" id="KW-0812">Transmembrane</keyword>
<dbReference type="InterPro" id="IPR036629">
    <property type="entry name" value="YjbJ_sf"/>
</dbReference>
<feature type="transmembrane region" description="Helical" evidence="3">
    <location>
        <begin position="83"/>
        <end position="100"/>
    </location>
</feature>
<reference evidence="5 6" key="1">
    <citation type="journal article" date="2015" name="Genome Biol. Evol.">
        <title>Characterization of Three Mycobacterium spp. with Potential Use in Bioremediation by Genome Sequencing and Comparative Genomics.</title>
        <authorList>
            <person name="Das S."/>
            <person name="Pettersson B.M."/>
            <person name="Behra P.R."/>
            <person name="Ramesh M."/>
            <person name="Dasgupta S."/>
            <person name="Bhattacharya A."/>
            <person name="Kirsebom L.A."/>
        </authorList>
    </citation>
    <scope>NUCLEOTIDE SEQUENCE [LARGE SCALE GENOMIC DNA]</scope>
    <source>
        <strain evidence="5 6">DSM 43826</strain>
    </source>
</reference>
<keyword evidence="6" id="KW-1185">Reference proteome</keyword>
<evidence type="ECO:0000313" key="5">
    <source>
        <dbReference type="EMBL" id="KMO67258.1"/>
    </source>
</evidence>
<dbReference type="InterPro" id="IPR008462">
    <property type="entry name" value="CsbD"/>
</dbReference>
<feature type="domain" description="CsbD-like" evidence="4">
    <location>
        <begin position="5"/>
        <end position="52"/>
    </location>
</feature>
<evidence type="ECO:0000259" key="4">
    <source>
        <dbReference type="Pfam" id="PF05532"/>
    </source>
</evidence>
<keyword evidence="3" id="KW-0472">Membrane</keyword>
<keyword evidence="3" id="KW-1133">Transmembrane helix</keyword>
<proteinExistence type="inferred from homology"/>
<dbReference type="RefSeq" id="WP_053083135.1">
    <property type="nucleotide sequence ID" value="NZ_JYNL01000069.1"/>
</dbReference>
<dbReference type="AlphaFoldDB" id="A0A0J6VCL9"/>
<gene>
    <name evidence="5" type="ORF">MCHLDSM_06507</name>
</gene>
<accession>A0A0J6VCL9</accession>
<feature type="compositionally biased region" description="Basic and acidic residues" evidence="2">
    <location>
        <begin position="1"/>
        <end position="19"/>
    </location>
</feature>
<feature type="compositionally biased region" description="Basic and acidic residues" evidence="2">
    <location>
        <begin position="26"/>
        <end position="45"/>
    </location>
</feature>
<dbReference type="SUPFAM" id="SSF69047">
    <property type="entry name" value="Hypothetical protein YjbJ"/>
    <property type="match status" value="1"/>
</dbReference>
<dbReference type="EMBL" id="JYNL01000069">
    <property type="protein sequence ID" value="KMO67258.1"/>
    <property type="molecule type" value="Genomic_DNA"/>
</dbReference>
<name>A0A0J6VCL9_9MYCO</name>
<sequence>MGDLSDKAQEFAGRAKEAAGDVTGDDTLRAEGAADKTEAEVKQNVDDVKQAVTEKASDIADSAQDKAVEVKHAVTETASDSRFVAVLAVVGAALVAALLLRRRSRTASSGSSRSSGKRHKGRAVATKAVTAGLKEAIVR</sequence>
<feature type="region of interest" description="Disordered" evidence="2">
    <location>
        <begin position="103"/>
        <end position="125"/>
    </location>
</feature>
<dbReference type="Proteomes" id="UP000036513">
    <property type="component" value="Unassembled WGS sequence"/>
</dbReference>
<organism evidence="5 6">
    <name type="scientific">Mycolicibacterium chlorophenolicum</name>
    <dbReference type="NCBI Taxonomy" id="37916"/>
    <lineage>
        <taxon>Bacteria</taxon>
        <taxon>Bacillati</taxon>
        <taxon>Actinomycetota</taxon>
        <taxon>Actinomycetes</taxon>
        <taxon>Mycobacteriales</taxon>
        <taxon>Mycobacteriaceae</taxon>
        <taxon>Mycolicibacterium</taxon>
    </lineage>
</organism>
<dbReference type="PATRIC" id="fig|37916.4.peg.6526"/>